<dbReference type="AlphaFoldDB" id="A0A1M5RRW5"/>
<sequence>MLNKEMLVVDVVEKFPCTEEVFKKYEEKAGNCIMCSHLFNTLEAVSRDYGLDLEQFMQDLEQSIKKGERVIF</sequence>
<evidence type="ECO:0000313" key="2">
    <source>
        <dbReference type="Proteomes" id="UP000242329"/>
    </source>
</evidence>
<dbReference type="Gene3D" id="1.10.3910.10">
    <property type="entry name" value="SP0561-like"/>
    <property type="match status" value="1"/>
</dbReference>
<dbReference type="InterPro" id="IPR038062">
    <property type="entry name" value="ScdA-like_N_sf"/>
</dbReference>
<proteinExistence type="predicted"/>
<dbReference type="OrthoDB" id="15017at2"/>
<reference evidence="2" key="1">
    <citation type="submission" date="2016-11" db="EMBL/GenBank/DDBJ databases">
        <authorList>
            <person name="Varghese N."/>
            <person name="Submissions S."/>
        </authorList>
    </citation>
    <scope>NUCLEOTIDE SEQUENCE [LARGE SCALE GENOMIC DNA]</scope>
    <source>
        <strain evidence="2">DSM 11003</strain>
    </source>
</reference>
<name>A0A1M5RRW5_9FIRM</name>
<keyword evidence="2" id="KW-1185">Reference proteome</keyword>
<dbReference type="EMBL" id="FQWY01000056">
    <property type="protein sequence ID" value="SHH29004.1"/>
    <property type="molecule type" value="Genomic_DNA"/>
</dbReference>
<organism evidence="1 2">
    <name type="scientific">Thermosyntropha lipolytica DSM 11003</name>
    <dbReference type="NCBI Taxonomy" id="1123382"/>
    <lineage>
        <taxon>Bacteria</taxon>
        <taxon>Bacillati</taxon>
        <taxon>Bacillota</taxon>
        <taxon>Clostridia</taxon>
        <taxon>Eubacteriales</taxon>
        <taxon>Syntrophomonadaceae</taxon>
        <taxon>Thermosyntropha</taxon>
    </lineage>
</organism>
<evidence type="ECO:0008006" key="3">
    <source>
        <dbReference type="Google" id="ProtNLM"/>
    </source>
</evidence>
<dbReference type="Proteomes" id="UP000242329">
    <property type="component" value="Unassembled WGS sequence"/>
</dbReference>
<dbReference type="RefSeq" id="WP_084728471.1">
    <property type="nucleotide sequence ID" value="NZ_FQWY01000056.1"/>
</dbReference>
<gene>
    <name evidence="1" type="ORF">SAMN02745221_02094</name>
</gene>
<evidence type="ECO:0000313" key="1">
    <source>
        <dbReference type="EMBL" id="SHH29004.1"/>
    </source>
</evidence>
<protein>
    <recommendedName>
        <fullName evidence="3">Hybrid cluster protein-associated redox disulfide domain-containing protein</fullName>
    </recommendedName>
</protein>
<dbReference type="SUPFAM" id="SSF140683">
    <property type="entry name" value="SP0561-like"/>
    <property type="match status" value="1"/>
</dbReference>
<accession>A0A1M5RRW5</accession>
<dbReference type="STRING" id="1123382.SAMN02745221_02094"/>